<dbReference type="RefSeq" id="XP_011392298.1">
    <property type="nucleotide sequence ID" value="XM_011393996.1"/>
</dbReference>
<dbReference type="AlphaFoldDB" id="A0A0D1BW34"/>
<dbReference type="Proteomes" id="UP000000561">
    <property type="component" value="Chromosome 20"/>
</dbReference>
<gene>
    <name evidence="3" type="ORF">UMAG_05976</name>
</gene>
<feature type="transmembrane region" description="Helical" evidence="2">
    <location>
        <begin position="97"/>
        <end position="118"/>
    </location>
</feature>
<keyword evidence="2" id="KW-0472">Membrane</keyword>
<dbReference type="VEuPathDB" id="FungiDB:UMAG_05976"/>
<dbReference type="InParanoid" id="A0A0D1BW34"/>
<evidence type="ECO:0000256" key="2">
    <source>
        <dbReference type="SAM" id="Phobius"/>
    </source>
</evidence>
<keyword evidence="2" id="KW-0812">Transmembrane</keyword>
<protein>
    <submittedName>
        <fullName evidence="3">Uncharacterized protein</fullName>
    </submittedName>
</protein>
<accession>A0A0D1BW34</accession>
<reference evidence="3 4" key="1">
    <citation type="journal article" date="2006" name="Nature">
        <title>Insights from the genome of the biotrophic fungal plant pathogen Ustilago maydis.</title>
        <authorList>
            <person name="Kamper J."/>
            <person name="Kahmann R."/>
            <person name="Bolker M."/>
            <person name="Ma L.J."/>
            <person name="Brefort T."/>
            <person name="Saville B.J."/>
            <person name="Banuett F."/>
            <person name="Kronstad J.W."/>
            <person name="Gold S.E."/>
            <person name="Muller O."/>
            <person name="Perlin M.H."/>
            <person name="Wosten H.A."/>
            <person name="de Vries R."/>
            <person name="Ruiz-Herrera J."/>
            <person name="Reynaga-Pena C.G."/>
            <person name="Snetselaar K."/>
            <person name="McCann M."/>
            <person name="Perez-Martin J."/>
            <person name="Feldbrugge M."/>
            <person name="Basse C.W."/>
            <person name="Steinberg G."/>
            <person name="Ibeas J.I."/>
            <person name="Holloman W."/>
            <person name="Guzman P."/>
            <person name="Farman M."/>
            <person name="Stajich J.E."/>
            <person name="Sentandreu R."/>
            <person name="Gonzalez-Prieto J.M."/>
            <person name="Kennell J.C."/>
            <person name="Molina L."/>
            <person name="Schirawski J."/>
            <person name="Mendoza-Mendoza A."/>
            <person name="Greilinger D."/>
            <person name="Munch K."/>
            <person name="Rossel N."/>
            <person name="Scherer M."/>
            <person name="Vranes M."/>
            <person name="Ladendorf O."/>
            <person name="Vincon V."/>
            <person name="Fuchs U."/>
            <person name="Sandrock B."/>
            <person name="Meng S."/>
            <person name="Ho E.C."/>
            <person name="Cahill M.J."/>
            <person name="Boyce K.J."/>
            <person name="Klose J."/>
            <person name="Klosterman S.J."/>
            <person name="Deelstra H.J."/>
            <person name="Ortiz-Castellanos L."/>
            <person name="Li W."/>
            <person name="Sanchez-Alonso P."/>
            <person name="Schreier P.H."/>
            <person name="Hauser-Hahn I."/>
            <person name="Vaupel M."/>
            <person name="Koopmann E."/>
            <person name="Friedrich G."/>
            <person name="Voss H."/>
            <person name="Schluter T."/>
            <person name="Margolis J."/>
            <person name="Platt D."/>
            <person name="Swimmer C."/>
            <person name="Gnirke A."/>
            <person name="Chen F."/>
            <person name="Vysotskaia V."/>
            <person name="Mannhaupt G."/>
            <person name="Guldener U."/>
            <person name="Munsterkotter M."/>
            <person name="Haase D."/>
            <person name="Oesterheld M."/>
            <person name="Mewes H.W."/>
            <person name="Mauceli E.W."/>
            <person name="DeCaprio D."/>
            <person name="Wade C.M."/>
            <person name="Butler J."/>
            <person name="Young S."/>
            <person name="Jaffe D.B."/>
            <person name="Calvo S."/>
            <person name="Nusbaum C."/>
            <person name="Galagan J."/>
            <person name="Birren B.W."/>
        </authorList>
    </citation>
    <scope>NUCLEOTIDE SEQUENCE [LARGE SCALE GENOMIC DNA]</scope>
    <source>
        <strain evidence="4">DSM 14603 / FGSC 9021 / UM521</strain>
    </source>
</reference>
<dbReference type="KEGG" id="uma:UMAG_05976"/>
<sequence length="358" mass="38899">MAYQRISKSATPSMESQSQDPYIAQDPSVTSQSERMDDDFAQPEQHTSQALLSRIEHNPAATRVFWFFLLWYSFGNITGGLNAIAGSCPKNPRASCAIGAIQFVMGVIGAAAGAYGTYFGAFKRDLDGSPVYHIHEKPKWPTRSFKRGVDLSDMLRQHNASVPAKIVYHHLDGSETVGLYHFNSETRMHHTFADMALTHNLTRREVVGGNDGYGGSIHDDNTATYRNVAHGRGDTNEWAQLAYDQMDGGNNDSVCMGMVDPDNNENVAVVRLQPATNGDYNGLNTNACNGHGFRKRQPIPESDGIICQQLCVVTSGPKSQCLEAGGGCLATNGACGANLNQPTRACDGIVCGMRRQCD</sequence>
<feature type="compositionally biased region" description="Polar residues" evidence="1">
    <location>
        <begin position="1"/>
        <end position="20"/>
    </location>
</feature>
<feature type="region of interest" description="Disordered" evidence="1">
    <location>
        <begin position="1"/>
        <end position="44"/>
    </location>
</feature>
<proteinExistence type="predicted"/>
<dbReference type="EMBL" id="CM003159">
    <property type="protein sequence ID" value="KIS66242.1"/>
    <property type="molecule type" value="Genomic_DNA"/>
</dbReference>
<name>A0A0D1BW34_MYCMD</name>
<evidence type="ECO:0000313" key="4">
    <source>
        <dbReference type="Proteomes" id="UP000000561"/>
    </source>
</evidence>
<dbReference type="OrthoDB" id="10449282at2759"/>
<evidence type="ECO:0000313" key="3">
    <source>
        <dbReference type="EMBL" id="KIS66242.1"/>
    </source>
</evidence>
<keyword evidence="2" id="KW-1133">Transmembrane helix</keyword>
<keyword evidence="4" id="KW-1185">Reference proteome</keyword>
<organism evidence="3 4">
    <name type="scientific">Mycosarcoma maydis</name>
    <name type="common">Corn smut fungus</name>
    <name type="synonym">Ustilago maydis</name>
    <dbReference type="NCBI Taxonomy" id="5270"/>
    <lineage>
        <taxon>Eukaryota</taxon>
        <taxon>Fungi</taxon>
        <taxon>Dikarya</taxon>
        <taxon>Basidiomycota</taxon>
        <taxon>Ustilaginomycotina</taxon>
        <taxon>Ustilaginomycetes</taxon>
        <taxon>Ustilaginales</taxon>
        <taxon>Ustilaginaceae</taxon>
        <taxon>Mycosarcoma</taxon>
    </lineage>
</organism>
<evidence type="ECO:0000256" key="1">
    <source>
        <dbReference type="SAM" id="MobiDB-lite"/>
    </source>
</evidence>
<dbReference type="GeneID" id="23565712"/>
<dbReference type="eggNOG" id="ENOG502R3VD">
    <property type="taxonomic scope" value="Eukaryota"/>
</dbReference>
<feature type="transmembrane region" description="Helical" evidence="2">
    <location>
        <begin position="64"/>
        <end position="85"/>
    </location>
</feature>